<sequence length="514" mass="55087">MSKFPYVLSGRNLMYQEMDQNVILLLPVLIPIAAGILLLTVKRLRSSRKAMLCLVVAALTAGALCAFAAVASGGGLTLWRLTDTITIEFRVDGISRLFAVLTAVVWLLVGIYSITYMTHERDEHRFFGFYLIVLGVLIGLDFSANLVTMYVFYELMTLTSLPLVLHELTKDAVMAGLKYLFYSVAGAFLALFGILFLASFSGTLAFTPGGVLGGVSLAGKEGILLAAVCCMLLGFGTKAGMFPMHGWLPTAHPVAPAPASAVLSGLITKSGVLAVIRVVYYIVGPELLRGTWVQTMWILLSLLTVFMGSMLAYKEPVLKKRLAYSTVSQVSYILFGLSLLEPTAFVGALSHVVFHSMIKNGLFLAAGAIIFKTGWTRVEEMRGLGRVMPVMLGGYTVLSLALIGIPPCSGFVSKWYLACGALASGTGVWTIAGPAVLLVSALLTAGYLLPLTIHGFFPGEDFDESELKARGLIGREPSLCMMVPILIFTAGALLFGCFPGRFLAMLESIAAAVL</sequence>
<keyword evidence="5 9" id="KW-1133">Transmembrane helix</keyword>
<dbReference type="GO" id="GO:0042773">
    <property type="term" value="P:ATP synthesis coupled electron transport"/>
    <property type="evidence" value="ECO:0007669"/>
    <property type="project" value="InterPro"/>
</dbReference>
<dbReference type="PANTHER" id="PTHR42682">
    <property type="entry name" value="HYDROGENASE-4 COMPONENT F"/>
    <property type="match status" value="1"/>
</dbReference>
<dbReference type="Pfam" id="PF00662">
    <property type="entry name" value="Proton_antipo_N"/>
    <property type="match status" value="1"/>
</dbReference>
<feature type="transmembrane region" description="Helical" evidence="9">
    <location>
        <begin position="94"/>
        <end position="114"/>
    </location>
</feature>
<evidence type="ECO:0000313" key="13">
    <source>
        <dbReference type="Proteomes" id="UP000095651"/>
    </source>
</evidence>
<evidence type="ECO:0000256" key="2">
    <source>
        <dbReference type="ARBA" id="ARBA00008483"/>
    </source>
</evidence>
<feature type="transmembrane region" description="Helical" evidence="9">
    <location>
        <begin position="383"/>
        <end position="403"/>
    </location>
</feature>
<evidence type="ECO:0000256" key="6">
    <source>
        <dbReference type="ARBA" id="ARBA00023002"/>
    </source>
</evidence>
<evidence type="ECO:0000256" key="9">
    <source>
        <dbReference type="SAM" id="Phobius"/>
    </source>
</evidence>
<dbReference type="GO" id="GO:0008137">
    <property type="term" value="F:NADH dehydrogenase (ubiquinone) activity"/>
    <property type="evidence" value="ECO:0007669"/>
    <property type="project" value="InterPro"/>
</dbReference>
<evidence type="ECO:0000256" key="7">
    <source>
        <dbReference type="ARBA" id="ARBA00023136"/>
    </source>
</evidence>
<name>A0A173WQN8_9FIRM</name>
<reference evidence="12 13" key="1">
    <citation type="submission" date="2015-09" db="EMBL/GenBank/DDBJ databases">
        <authorList>
            <consortium name="Pathogen Informatics"/>
        </authorList>
    </citation>
    <scope>NUCLEOTIDE SEQUENCE [LARGE SCALE GENOMIC DNA]</scope>
    <source>
        <strain evidence="12 13">2789STDY5608850</strain>
    </source>
</reference>
<keyword evidence="6" id="KW-0560">Oxidoreductase</keyword>
<evidence type="ECO:0000256" key="5">
    <source>
        <dbReference type="ARBA" id="ARBA00022989"/>
    </source>
</evidence>
<evidence type="ECO:0000256" key="3">
    <source>
        <dbReference type="ARBA" id="ARBA00022475"/>
    </source>
</evidence>
<comment type="subcellular location">
    <subcellularLocation>
        <location evidence="1">Cell membrane</location>
        <topology evidence="1">Multi-pass membrane protein</topology>
    </subcellularLocation>
    <subcellularLocation>
        <location evidence="8">Membrane</location>
        <topology evidence="8">Multi-pass membrane protein</topology>
    </subcellularLocation>
</comment>
<feature type="transmembrane region" description="Helical" evidence="9">
    <location>
        <begin position="477"/>
        <end position="498"/>
    </location>
</feature>
<dbReference type="Pfam" id="PF00361">
    <property type="entry name" value="Proton_antipo_M"/>
    <property type="match status" value="1"/>
</dbReference>
<gene>
    <name evidence="12" type="primary">shaA_1</name>
    <name evidence="12" type="ORF">ERS852407_00121</name>
</gene>
<dbReference type="InterPro" id="IPR001516">
    <property type="entry name" value="Proton_antipo_N"/>
</dbReference>
<comment type="similarity">
    <text evidence="2">Belongs to the CPA3 antiporters (TC 2.A.63) subunit A family.</text>
</comment>
<accession>A0A173WQN8</accession>
<feature type="transmembrane region" description="Helical" evidence="9">
    <location>
        <begin position="222"/>
        <end position="241"/>
    </location>
</feature>
<dbReference type="InterPro" id="IPR001750">
    <property type="entry name" value="ND/Mrp_TM"/>
</dbReference>
<dbReference type="AlphaFoldDB" id="A0A173WQN8"/>
<feature type="domain" description="NADH:quinone oxidoreductase/Mrp antiporter transmembrane" evidence="10">
    <location>
        <begin position="143"/>
        <end position="432"/>
    </location>
</feature>
<keyword evidence="7 9" id="KW-0472">Membrane</keyword>
<dbReference type="GO" id="GO:0005886">
    <property type="term" value="C:plasma membrane"/>
    <property type="evidence" value="ECO:0007669"/>
    <property type="project" value="UniProtKB-SubCell"/>
</dbReference>
<feature type="transmembrane region" description="Helical" evidence="9">
    <location>
        <begin position="20"/>
        <end position="39"/>
    </location>
</feature>
<keyword evidence="3" id="KW-1003">Cell membrane</keyword>
<feature type="transmembrane region" description="Helical" evidence="9">
    <location>
        <begin position="295"/>
        <end position="313"/>
    </location>
</feature>
<organism evidence="12 13">
    <name type="scientific">Hungatella hathewayi</name>
    <dbReference type="NCBI Taxonomy" id="154046"/>
    <lineage>
        <taxon>Bacteria</taxon>
        <taxon>Bacillati</taxon>
        <taxon>Bacillota</taxon>
        <taxon>Clostridia</taxon>
        <taxon>Lachnospirales</taxon>
        <taxon>Lachnospiraceae</taxon>
        <taxon>Hungatella</taxon>
    </lineage>
</organism>
<dbReference type="PANTHER" id="PTHR42682:SF4">
    <property type="entry name" value="NADH-UBIQUINONE_PLASTOQUINONE"/>
    <property type="match status" value="1"/>
</dbReference>
<feature type="transmembrane region" description="Helical" evidence="9">
    <location>
        <begin position="261"/>
        <end position="283"/>
    </location>
</feature>
<evidence type="ECO:0000313" key="12">
    <source>
        <dbReference type="EMBL" id="CUN41862.1"/>
    </source>
</evidence>
<protein>
    <submittedName>
        <fullName evidence="12">Sodium/proton antiporter shaA</fullName>
    </submittedName>
</protein>
<evidence type="ECO:0000256" key="4">
    <source>
        <dbReference type="ARBA" id="ARBA00022692"/>
    </source>
</evidence>
<dbReference type="EMBL" id="CYZE01000001">
    <property type="protein sequence ID" value="CUN41862.1"/>
    <property type="molecule type" value="Genomic_DNA"/>
</dbReference>
<keyword evidence="4 8" id="KW-0812">Transmembrane</keyword>
<feature type="transmembrane region" description="Helical" evidence="9">
    <location>
        <begin position="437"/>
        <end position="457"/>
    </location>
</feature>
<dbReference type="InterPro" id="IPR052175">
    <property type="entry name" value="ComplexI-like_HydComp"/>
</dbReference>
<evidence type="ECO:0000259" key="11">
    <source>
        <dbReference type="Pfam" id="PF00662"/>
    </source>
</evidence>
<dbReference type="Proteomes" id="UP000095651">
    <property type="component" value="Unassembled WGS sequence"/>
</dbReference>
<feature type="domain" description="NADH-Ubiquinone oxidoreductase (complex I) chain 5 N-terminal" evidence="11">
    <location>
        <begin position="84"/>
        <end position="127"/>
    </location>
</feature>
<evidence type="ECO:0000259" key="10">
    <source>
        <dbReference type="Pfam" id="PF00361"/>
    </source>
</evidence>
<dbReference type="InterPro" id="IPR003918">
    <property type="entry name" value="NADH_UbQ_OxRdtase"/>
</dbReference>
<feature type="transmembrane region" description="Helical" evidence="9">
    <location>
        <begin position="51"/>
        <end position="74"/>
    </location>
</feature>
<evidence type="ECO:0000256" key="1">
    <source>
        <dbReference type="ARBA" id="ARBA00004651"/>
    </source>
</evidence>
<dbReference type="GO" id="GO:0016491">
    <property type="term" value="F:oxidoreductase activity"/>
    <property type="evidence" value="ECO:0007669"/>
    <property type="project" value="UniProtKB-KW"/>
</dbReference>
<proteinExistence type="inferred from homology"/>
<feature type="transmembrane region" description="Helical" evidence="9">
    <location>
        <begin position="126"/>
        <end position="144"/>
    </location>
</feature>
<feature type="transmembrane region" description="Helical" evidence="9">
    <location>
        <begin position="180"/>
        <end position="202"/>
    </location>
</feature>
<evidence type="ECO:0000256" key="8">
    <source>
        <dbReference type="RuleBase" id="RU000320"/>
    </source>
</evidence>
<dbReference type="PRINTS" id="PR01437">
    <property type="entry name" value="NUOXDRDTASE4"/>
</dbReference>